<dbReference type="PANTHER" id="PTHR47356:SF2">
    <property type="entry name" value="FAD-BINDING DOMAIN-CONTAINING PROTEIN-RELATED"/>
    <property type="match status" value="1"/>
</dbReference>
<sequence length="467" mass="52028">MGFKVVIAGASVSGLSLANMLEKFNIDYVILEAYPNVAPQLGASIGLLPSGLRILDQLGCYEPIRRMVGNCYYQNSLRRFDGRVLAKNKHITFSERLEQKVGYPQIFIDRQTLLQVLFDNLKFKDRVVTSKRVTRIDKAEGYVHVQTQDGCTYTGDIVVGADGVHSTVRKEMWRNASEAGSDLFHPDEESRLQSDSKCIFGISKRPPALQAGPIQINAFFNGRNYMMLSAPGDRLYWFLFNGMEKASGRGIPKFTKQDEAHLAEQYHGDSITKTTTFGDIYANRLCSTLVAIEEHVFARWHFGRIITIGDAAHKVHPITAQGGNGAMETAAALVNALRRKLDQGSADARLSVEDVEDIFAEVQASRFDRAADSVSQGRRSKAISTQDTLFSRFFVHVVLAWFSDLLILTLVLNNYKNSTIVEDLNVPKRHGVTILQEGSLESKKRWFLWSSGAFGAGLLGVLLYNCT</sequence>
<dbReference type="InterPro" id="IPR036188">
    <property type="entry name" value="FAD/NAD-bd_sf"/>
</dbReference>
<dbReference type="EMBL" id="JAGTJR010000002">
    <property type="protein sequence ID" value="KAH7063015.1"/>
    <property type="molecule type" value="Genomic_DNA"/>
</dbReference>
<feature type="transmembrane region" description="Helical" evidence="5">
    <location>
        <begin position="446"/>
        <end position="464"/>
    </location>
</feature>
<proteinExistence type="inferred from homology"/>
<evidence type="ECO:0000313" key="8">
    <source>
        <dbReference type="Proteomes" id="UP000774617"/>
    </source>
</evidence>
<keyword evidence="2" id="KW-0285">Flavoprotein</keyword>
<reference evidence="7 8" key="1">
    <citation type="journal article" date="2021" name="Nat. Commun.">
        <title>Genetic determinants of endophytism in the Arabidopsis root mycobiome.</title>
        <authorList>
            <person name="Mesny F."/>
            <person name="Miyauchi S."/>
            <person name="Thiergart T."/>
            <person name="Pickel B."/>
            <person name="Atanasova L."/>
            <person name="Karlsson M."/>
            <person name="Huettel B."/>
            <person name="Barry K.W."/>
            <person name="Haridas S."/>
            <person name="Chen C."/>
            <person name="Bauer D."/>
            <person name="Andreopoulos W."/>
            <person name="Pangilinan J."/>
            <person name="LaButti K."/>
            <person name="Riley R."/>
            <person name="Lipzen A."/>
            <person name="Clum A."/>
            <person name="Drula E."/>
            <person name="Henrissat B."/>
            <person name="Kohler A."/>
            <person name="Grigoriev I.V."/>
            <person name="Martin F.M."/>
            <person name="Hacquard S."/>
        </authorList>
    </citation>
    <scope>NUCLEOTIDE SEQUENCE [LARGE SCALE GENOMIC DNA]</scope>
    <source>
        <strain evidence="7 8">MPI-SDFR-AT-0080</strain>
    </source>
</reference>
<evidence type="ECO:0000256" key="3">
    <source>
        <dbReference type="ARBA" id="ARBA00022827"/>
    </source>
</evidence>
<evidence type="ECO:0000313" key="7">
    <source>
        <dbReference type="EMBL" id="KAH7063015.1"/>
    </source>
</evidence>
<evidence type="ECO:0000256" key="5">
    <source>
        <dbReference type="SAM" id="Phobius"/>
    </source>
</evidence>
<dbReference type="Proteomes" id="UP000774617">
    <property type="component" value="Unassembled WGS sequence"/>
</dbReference>
<evidence type="ECO:0000256" key="4">
    <source>
        <dbReference type="ARBA" id="ARBA00023002"/>
    </source>
</evidence>
<dbReference type="PRINTS" id="PR00420">
    <property type="entry name" value="RNGMNOXGNASE"/>
</dbReference>
<keyword evidence="5" id="KW-0472">Membrane</keyword>
<keyword evidence="4" id="KW-0560">Oxidoreductase</keyword>
<dbReference type="PANTHER" id="PTHR47356">
    <property type="entry name" value="FAD-DEPENDENT MONOOXYGENASE ASQG-RELATED"/>
    <property type="match status" value="1"/>
</dbReference>
<dbReference type="SUPFAM" id="SSF51905">
    <property type="entry name" value="FAD/NAD(P)-binding domain"/>
    <property type="match status" value="1"/>
</dbReference>
<evidence type="ECO:0000256" key="2">
    <source>
        <dbReference type="ARBA" id="ARBA00022630"/>
    </source>
</evidence>
<dbReference type="Gene3D" id="3.50.50.60">
    <property type="entry name" value="FAD/NAD(P)-binding domain"/>
    <property type="match status" value="1"/>
</dbReference>
<dbReference type="InterPro" id="IPR050562">
    <property type="entry name" value="FAD_mOase_fung"/>
</dbReference>
<keyword evidence="8" id="KW-1185">Reference proteome</keyword>
<keyword evidence="5" id="KW-0812">Transmembrane</keyword>
<dbReference type="InterPro" id="IPR002938">
    <property type="entry name" value="FAD-bd"/>
</dbReference>
<keyword evidence="5" id="KW-1133">Transmembrane helix</keyword>
<gene>
    <name evidence="7" type="ORF">B0J12DRAFT_614057</name>
</gene>
<dbReference type="Pfam" id="PF01494">
    <property type="entry name" value="FAD_binding_3"/>
    <property type="match status" value="1"/>
</dbReference>
<evidence type="ECO:0000256" key="1">
    <source>
        <dbReference type="ARBA" id="ARBA00007992"/>
    </source>
</evidence>
<feature type="domain" description="FAD-binding" evidence="6">
    <location>
        <begin position="4"/>
        <end position="347"/>
    </location>
</feature>
<protein>
    <recommendedName>
        <fullName evidence="6">FAD-binding domain-containing protein</fullName>
    </recommendedName>
</protein>
<keyword evidence="3" id="KW-0274">FAD</keyword>
<name>A0ABQ8GTY7_9PEZI</name>
<accession>A0ABQ8GTY7</accession>
<feature type="transmembrane region" description="Helical" evidence="5">
    <location>
        <begin position="393"/>
        <end position="412"/>
    </location>
</feature>
<organism evidence="7 8">
    <name type="scientific">Macrophomina phaseolina</name>
    <dbReference type="NCBI Taxonomy" id="35725"/>
    <lineage>
        <taxon>Eukaryota</taxon>
        <taxon>Fungi</taxon>
        <taxon>Dikarya</taxon>
        <taxon>Ascomycota</taxon>
        <taxon>Pezizomycotina</taxon>
        <taxon>Dothideomycetes</taxon>
        <taxon>Dothideomycetes incertae sedis</taxon>
        <taxon>Botryosphaeriales</taxon>
        <taxon>Botryosphaeriaceae</taxon>
        <taxon>Macrophomina</taxon>
    </lineage>
</organism>
<comment type="similarity">
    <text evidence="1">Belongs to the paxM FAD-dependent monooxygenase family.</text>
</comment>
<comment type="caution">
    <text evidence="7">The sequence shown here is derived from an EMBL/GenBank/DDBJ whole genome shotgun (WGS) entry which is preliminary data.</text>
</comment>
<evidence type="ECO:0000259" key="6">
    <source>
        <dbReference type="Pfam" id="PF01494"/>
    </source>
</evidence>